<dbReference type="Gene3D" id="3.30.160.60">
    <property type="entry name" value="Classic Zinc Finger"/>
    <property type="match status" value="6"/>
</dbReference>
<keyword evidence="7" id="KW-0539">Nucleus</keyword>
<dbReference type="GO" id="GO:0000981">
    <property type="term" value="F:DNA-binding transcription factor activity, RNA polymerase II-specific"/>
    <property type="evidence" value="ECO:0007669"/>
    <property type="project" value="TreeGrafter"/>
</dbReference>
<feature type="region of interest" description="Disordered" evidence="10">
    <location>
        <begin position="315"/>
        <end position="337"/>
    </location>
</feature>
<dbReference type="GO" id="GO:0008270">
    <property type="term" value="F:zinc ion binding"/>
    <property type="evidence" value="ECO:0007669"/>
    <property type="project" value="UniProtKB-KW"/>
</dbReference>
<dbReference type="InterPro" id="IPR013087">
    <property type="entry name" value="Znf_C2H2_type"/>
</dbReference>
<name>A0A1B6LYB8_9HEMI</name>
<dbReference type="PROSITE" id="PS50157">
    <property type="entry name" value="ZINC_FINGER_C2H2_2"/>
    <property type="match status" value="8"/>
</dbReference>
<keyword evidence="6" id="KW-0238">DNA-binding</keyword>
<feature type="compositionally biased region" description="Polar residues" evidence="10">
    <location>
        <begin position="209"/>
        <end position="225"/>
    </location>
</feature>
<dbReference type="InterPro" id="IPR036236">
    <property type="entry name" value="Znf_C2H2_sf"/>
</dbReference>
<keyword evidence="3" id="KW-0677">Repeat</keyword>
<proteinExistence type="inferred from homology"/>
<feature type="domain" description="C2H2-type" evidence="11">
    <location>
        <begin position="630"/>
        <end position="653"/>
    </location>
</feature>
<feature type="domain" description="C2H2-type" evidence="11">
    <location>
        <begin position="602"/>
        <end position="625"/>
    </location>
</feature>
<evidence type="ECO:0000256" key="2">
    <source>
        <dbReference type="ARBA" id="ARBA00022723"/>
    </source>
</evidence>
<evidence type="ECO:0000256" key="10">
    <source>
        <dbReference type="SAM" id="MobiDB-lite"/>
    </source>
</evidence>
<evidence type="ECO:0000256" key="1">
    <source>
        <dbReference type="ARBA" id="ARBA00004123"/>
    </source>
</evidence>
<reference evidence="12" key="1">
    <citation type="submission" date="2015-11" db="EMBL/GenBank/DDBJ databases">
        <title>De novo transcriptome assembly of four potential Pierce s Disease insect vectors from Arizona vineyards.</title>
        <authorList>
            <person name="Tassone E.E."/>
        </authorList>
    </citation>
    <scope>NUCLEOTIDE SEQUENCE</scope>
</reference>
<evidence type="ECO:0000256" key="9">
    <source>
        <dbReference type="PROSITE-ProRule" id="PRU00042"/>
    </source>
</evidence>
<evidence type="ECO:0000256" key="4">
    <source>
        <dbReference type="ARBA" id="ARBA00022771"/>
    </source>
</evidence>
<comment type="similarity">
    <text evidence="8">Belongs to the snail C2H2-type zinc-finger protein family.</text>
</comment>
<feature type="domain" description="C2H2-type" evidence="11">
    <location>
        <begin position="689"/>
        <end position="716"/>
    </location>
</feature>
<feature type="region of interest" description="Disordered" evidence="10">
    <location>
        <begin position="209"/>
        <end position="233"/>
    </location>
</feature>
<evidence type="ECO:0000256" key="3">
    <source>
        <dbReference type="ARBA" id="ARBA00022737"/>
    </source>
</evidence>
<dbReference type="SMART" id="SM00355">
    <property type="entry name" value="ZnF_C2H2"/>
    <property type="match status" value="9"/>
</dbReference>
<dbReference type="InterPro" id="IPR050527">
    <property type="entry name" value="Snail/Krueppel_Znf"/>
</dbReference>
<organism evidence="12">
    <name type="scientific">Graphocephala atropunctata</name>
    <dbReference type="NCBI Taxonomy" id="36148"/>
    <lineage>
        <taxon>Eukaryota</taxon>
        <taxon>Metazoa</taxon>
        <taxon>Ecdysozoa</taxon>
        <taxon>Arthropoda</taxon>
        <taxon>Hexapoda</taxon>
        <taxon>Insecta</taxon>
        <taxon>Pterygota</taxon>
        <taxon>Neoptera</taxon>
        <taxon>Paraneoptera</taxon>
        <taxon>Hemiptera</taxon>
        <taxon>Auchenorrhyncha</taxon>
        <taxon>Membracoidea</taxon>
        <taxon>Cicadellidae</taxon>
        <taxon>Cicadellinae</taxon>
        <taxon>Cicadellini</taxon>
        <taxon>Graphocephala</taxon>
    </lineage>
</organism>
<feature type="domain" description="C2H2-type" evidence="11">
    <location>
        <begin position="661"/>
        <end position="688"/>
    </location>
</feature>
<dbReference type="FunFam" id="3.30.160.60:FF:000925">
    <property type="entry name" value="Zinc finger protein 668"/>
    <property type="match status" value="1"/>
</dbReference>
<feature type="domain" description="C2H2-type" evidence="11">
    <location>
        <begin position="480"/>
        <end position="507"/>
    </location>
</feature>
<sequence length="762" mass="86986">MSSIITEDRSTRMFNVFSIDPGEEFILGDPLEDTTSDSTPKYKPELQENEEVKCRKALEDNDDKKNVILDLVKPVQSEHNENLLDQKHLLALKEELPWDDDELERKFDQFSKVLTDSESKLRNHMHTSHLDPEFKIKFQHRKNIALKNVKKKYIEMPNNITISSRDEGNSLLRSDGIKGLNKNALVDSTQDVSENMFSYKLTQNIYSSSGTTGVKRNNNGKSKNAYSPKTLLSPSSSPITGIITKPSLSNSSYQQKVQPIEVTKVSNEDLVEVPPVKENEQVKSSSKMVSDNRLKIPISTLKKCTISRNNMQNQRETMSNTHSSVKGMKSTKRGANKTVKGDDVIDRAVGNALIDHDSSNKNNGDTIERKNLSKLLSKIADSNCNDIRVSEYNTVSSFVLPESSLFQEKLGDKPIIGKLPVKSVDKMLGISSRLGSNENNDSTISSGSEKILNSPPVQKQDERFKNTCLSQLPQLTNKKFMCKICDKVLKNSRTLKFHLERHSGIKNYVCLLCCKAYTSQYSLDYHNKTIHSTESHKCNQCSKVYGCKKALSSHVIRSHSEIPKLKARYRCDPCNKRYCDSKRLKEHNLVKHSIEYDRELNFICDHCSSKFLDKNSLKNHIFLLHMPPMFQCEKCLVKFVCKTRLVNHMRGVHLVGNKKTFVCEICGKVLKSNESLKRHLLTHTDKFPFVCEECGKRFRTITNLEQHLRIHSDRRPYTCDLCDKSFRIRHHLRQHMAVHGMVSIANHRKRARKMSSSSESNG</sequence>
<feature type="domain" description="C2H2-type" evidence="11">
    <location>
        <begin position="717"/>
        <end position="739"/>
    </location>
</feature>
<dbReference type="GO" id="GO:0000978">
    <property type="term" value="F:RNA polymerase II cis-regulatory region sequence-specific DNA binding"/>
    <property type="evidence" value="ECO:0007669"/>
    <property type="project" value="TreeGrafter"/>
</dbReference>
<dbReference type="PANTHER" id="PTHR24388:SF54">
    <property type="entry name" value="PROTEIN ESCARGOT"/>
    <property type="match status" value="1"/>
</dbReference>
<feature type="compositionally biased region" description="Polar residues" evidence="10">
    <location>
        <begin position="315"/>
        <end position="324"/>
    </location>
</feature>
<dbReference type="GO" id="GO:0005634">
    <property type="term" value="C:nucleus"/>
    <property type="evidence" value="ECO:0007669"/>
    <property type="project" value="UniProtKB-SubCell"/>
</dbReference>
<dbReference type="SUPFAM" id="SSF57667">
    <property type="entry name" value="beta-beta-alpha zinc fingers"/>
    <property type="match status" value="5"/>
</dbReference>
<dbReference type="EMBL" id="GEBQ01011289">
    <property type="protein sequence ID" value="JAT28688.1"/>
    <property type="molecule type" value="Transcribed_RNA"/>
</dbReference>
<evidence type="ECO:0000256" key="7">
    <source>
        <dbReference type="ARBA" id="ARBA00023242"/>
    </source>
</evidence>
<evidence type="ECO:0000313" key="12">
    <source>
        <dbReference type="EMBL" id="JAT28688.1"/>
    </source>
</evidence>
<keyword evidence="4 9" id="KW-0863">Zinc-finger</keyword>
<dbReference type="PROSITE" id="PS00028">
    <property type="entry name" value="ZINC_FINGER_C2H2_1"/>
    <property type="match status" value="9"/>
</dbReference>
<gene>
    <name evidence="12" type="ORF">g.42353</name>
</gene>
<protein>
    <recommendedName>
        <fullName evidence="11">C2H2-type domain-containing protein</fullName>
    </recommendedName>
</protein>
<evidence type="ECO:0000259" key="11">
    <source>
        <dbReference type="PROSITE" id="PS50157"/>
    </source>
</evidence>
<feature type="domain" description="C2H2-type" evidence="11">
    <location>
        <begin position="508"/>
        <end position="536"/>
    </location>
</feature>
<comment type="subcellular location">
    <subcellularLocation>
        <location evidence="1">Nucleus</location>
    </subcellularLocation>
</comment>
<dbReference type="PANTHER" id="PTHR24388">
    <property type="entry name" value="ZINC FINGER PROTEIN"/>
    <property type="match status" value="1"/>
</dbReference>
<keyword evidence="5" id="KW-0862">Zinc</keyword>
<accession>A0A1B6LYB8</accession>
<dbReference type="AlphaFoldDB" id="A0A1B6LYB8"/>
<keyword evidence="2" id="KW-0479">Metal-binding</keyword>
<dbReference type="FunFam" id="3.30.160.60:FF:000624">
    <property type="entry name" value="zinc finger protein 697"/>
    <property type="match status" value="1"/>
</dbReference>
<feature type="domain" description="C2H2-type" evidence="11">
    <location>
        <begin position="569"/>
        <end position="597"/>
    </location>
</feature>
<evidence type="ECO:0000256" key="5">
    <source>
        <dbReference type="ARBA" id="ARBA00022833"/>
    </source>
</evidence>
<dbReference type="Pfam" id="PF00096">
    <property type="entry name" value="zf-C2H2"/>
    <property type="match status" value="3"/>
</dbReference>
<evidence type="ECO:0000256" key="8">
    <source>
        <dbReference type="ARBA" id="ARBA00037948"/>
    </source>
</evidence>
<evidence type="ECO:0000256" key="6">
    <source>
        <dbReference type="ARBA" id="ARBA00023125"/>
    </source>
</evidence>